<keyword evidence="1" id="KW-0378">Hydrolase</keyword>
<evidence type="ECO:0000259" key="2">
    <source>
        <dbReference type="Pfam" id="PF07859"/>
    </source>
</evidence>
<reference evidence="3 4" key="1">
    <citation type="journal article" date="2008" name="Nature">
        <title>Genome analysis of the platypus reveals unique signatures of evolution.</title>
        <authorList>
            <person name="Warren W.C."/>
            <person name="Hillier L.W."/>
            <person name="Marshall Graves J.A."/>
            <person name="Birney E."/>
            <person name="Ponting C.P."/>
            <person name="Grutzner F."/>
            <person name="Belov K."/>
            <person name="Miller W."/>
            <person name="Clarke L."/>
            <person name="Chinwalla A.T."/>
            <person name="Yang S.P."/>
            <person name="Heger A."/>
            <person name="Locke D.P."/>
            <person name="Miethke P."/>
            <person name="Waters P.D."/>
            <person name="Veyrunes F."/>
            <person name="Fulton L."/>
            <person name="Fulton B."/>
            <person name="Graves T."/>
            <person name="Wallis J."/>
            <person name="Puente X.S."/>
            <person name="Lopez-Otin C."/>
            <person name="Ordonez G.R."/>
            <person name="Eichler E.E."/>
            <person name="Chen L."/>
            <person name="Cheng Z."/>
            <person name="Deakin J.E."/>
            <person name="Alsop A."/>
            <person name="Thompson K."/>
            <person name="Kirby P."/>
            <person name="Papenfuss A.T."/>
            <person name="Wakefield M.J."/>
            <person name="Olender T."/>
            <person name="Lancet D."/>
            <person name="Huttley G.A."/>
            <person name="Smit A.F."/>
            <person name="Pask A."/>
            <person name="Temple-Smith P."/>
            <person name="Batzer M.A."/>
            <person name="Walker J.A."/>
            <person name="Konkel M.K."/>
            <person name="Harris R.S."/>
            <person name="Whittington C.M."/>
            <person name="Wong E.S."/>
            <person name="Gemmell N.J."/>
            <person name="Buschiazzo E."/>
            <person name="Vargas Jentzsch I.M."/>
            <person name="Merkel A."/>
            <person name="Schmitz J."/>
            <person name="Zemann A."/>
            <person name="Churakov G."/>
            <person name="Kriegs J.O."/>
            <person name="Brosius J."/>
            <person name="Murchison E.P."/>
            <person name="Sachidanandam R."/>
            <person name="Smith C."/>
            <person name="Hannon G.J."/>
            <person name="Tsend-Ayush E."/>
            <person name="McMillan D."/>
            <person name="Attenborough R."/>
            <person name="Rens W."/>
            <person name="Ferguson-Smith M."/>
            <person name="Lefevre C.M."/>
            <person name="Sharp J.A."/>
            <person name="Nicholas K.R."/>
            <person name="Ray D.A."/>
            <person name="Kube M."/>
            <person name="Reinhardt R."/>
            <person name="Pringle T.H."/>
            <person name="Taylor J."/>
            <person name="Jones R.C."/>
            <person name="Nixon B."/>
            <person name="Dacheux J.L."/>
            <person name="Niwa H."/>
            <person name="Sekita Y."/>
            <person name="Huang X."/>
            <person name="Stark A."/>
            <person name="Kheradpour P."/>
            <person name="Kellis M."/>
            <person name="Flicek P."/>
            <person name="Chen Y."/>
            <person name="Webber C."/>
            <person name="Hardison R."/>
            <person name="Nelson J."/>
            <person name="Hallsworth-Pepin K."/>
            <person name="Delehaunty K."/>
            <person name="Markovic C."/>
            <person name="Minx P."/>
            <person name="Feng Y."/>
            <person name="Kremitzki C."/>
            <person name="Mitreva M."/>
            <person name="Glasscock J."/>
            <person name="Wylie T."/>
            <person name="Wohldmann P."/>
            <person name="Thiru P."/>
            <person name="Nhan M.N."/>
            <person name="Pohl C.S."/>
            <person name="Smith S.M."/>
            <person name="Hou S."/>
            <person name="Nefedov M."/>
            <person name="de Jong P.J."/>
            <person name="Renfree M.B."/>
            <person name="Mardis E.R."/>
            <person name="Wilson R.K."/>
        </authorList>
    </citation>
    <scope>NUCLEOTIDE SEQUENCE [LARGE SCALE GENOMIC DNA]</scope>
    <source>
        <strain evidence="3 4">Glennie</strain>
    </source>
</reference>
<dbReference type="eggNOG" id="KOG1515">
    <property type="taxonomic scope" value="Eukaryota"/>
</dbReference>
<dbReference type="Ensembl" id="ENSOANT00000009716.3">
    <property type="protein sequence ID" value="ENSOANP00000009714.3"/>
    <property type="gene ID" value="ENSOANG00000006098.3"/>
</dbReference>
<feature type="domain" description="Alpha/beta hydrolase fold-3" evidence="2">
    <location>
        <begin position="116"/>
        <end position="253"/>
    </location>
</feature>
<sequence>SQTPPLIIRVTVESFYLVLPMCKGVIHAHTLTHSLHQGSNTSPLVKGDGHLFLLSLQGLIFEKMGLCSMAKFTRFMHDLNVRRQDPALHITNTCFGPVPVRVYQPKARAPGPRCGIIFCHGGGIVLGSLETHDLTNGWPSLLVSRYRLSPEHKCPTGLEDCLRASEHFLKTLKDYDVDPARLVAMGDSVGGSLATAICQDFVCRPGLPRLRAQVLIYPFLQGVDFQLPSFQQNQSVPPLNQFLTVYCVTTYLGVDSTLIEAVSKGAHVSPEMRTKLRRWLGMDNLPEKFTKGYRPPRPAPFREDVYQVVKQVFASTISPLLAEDDIISQLPETCLISCQFDSLRDDGLLYKKRLEDHGVPLTWHHMEDGFHGVINTFDIGLASLPCGKRILDLVVGFVKGL</sequence>
<dbReference type="AlphaFoldDB" id="F6WV88"/>
<evidence type="ECO:0000256" key="1">
    <source>
        <dbReference type="ARBA" id="ARBA00022801"/>
    </source>
</evidence>
<protein>
    <recommendedName>
        <fullName evidence="2">Alpha/beta hydrolase fold-3 domain-containing protein</fullName>
    </recommendedName>
</protein>
<organism evidence="3 4">
    <name type="scientific">Ornithorhynchus anatinus</name>
    <name type="common">Duckbill platypus</name>
    <dbReference type="NCBI Taxonomy" id="9258"/>
    <lineage>
        <taxon>Eukaryota</taxon>
        <taxon>Metazoa</taxon>
        <taxon>Chordata</taxon>
        <taxon>Craniata</taxon>
        <taxon>Vertebrata</taxon>
        <taxon>Euteleostomi</taxon>
        <taxon>Mammalia</taxon>
        <taxon>Monotremata</taxon>
        <taxon>Ornithorhynchidae</taxon>
        <taxon>Ornithorhynchus</taxon>
    </lineage>
</organism>
<dbReference type="OMA" id="TLWVICS"/>
<dbReference type="Proteomes" id="UP000002279">
    <property type="component" value="Chromosome 5"/>
</dbReference>
<dbReference type="InterPro" id="IPR029058">
    <property type="entry name" value="AB_hydrolase_fold"/>
</dbReference>
<dbReference type="SUPFAM" id="SSF53474">
    <property type="entry name" value="alpha/beta-Hydrolases"/>
    <property type="match status" value="1"/>
</dbReference>
<dbReference type="Pfam" id="PF07859">
    <property type="entry name" value="Abhydrolase_3"/>
    <property type="match status" value="2"/>
</dbReference>
<keyword evidence="4" id="KW-1185">Reference proteome</keyword>
<dbReference type="InterPro" id="IPR013094">
    <property type="entry name" value="AB_hydrolase_3"/>
</dbReference>
<dbReference type="InParanoid" id="F6WV88"/>
<name>F6WV88_ORNAN</name>
<reference evidence="3" key="3">
    <citation type="submission" date="2025-09" db="UniProtKB">
        <authorList>
            <consortium name="Ensembl"/>
        </authorList>
    </citation>
    <scope>IDENTIFICATION</scope>
    <source>
        <strain evidence="3">Glennie</strain>
    </source>
</reference>
<proteinExistence type="predicted"/>
<evidence type="ECO:0000313" key="4">
    <source>
        <dbReference type="Proteomes" id="UP000002279"/>
    </source>
</evidence>
<dbReference type="GO" id="GO:0016787">
    <property type="term" value="F:hydrolase activity"/>
    <property type="evidence" value="ECO:0007669"/>
    <property type="project" value="UniProtKB-KW"/>
</dbReference>
<feature type="domain" description="Alpha/beta hydrolase fold-3" evidence="2">
    <location>
        <begin position="313"/>
        <end position="374"/>
    </location>
</feature>
<dbReference type="Gene3D" id="3.40.50.1820">
    <property type="entry name" value="alpha/beta hydrolase"/>
    <property type="match status" value="1"/>
</dbReference>
<dbReference type="PANTHER" id="PTHR48081:SF32">
    <property type="entry name" value="ALPHA_BETA HYDROLASE FOLD-3 DOMAIN-CONTAINING PROTEIN"/>
    <property type="match status" value="1"/>
</dbReference>
<accession>F6WV88</accession>
<dbReference type="GeneTree" id="ENSGT00940000163565"/>
<dbReference type="STRING" id="9258.ENSOANP00000009714"/>
<dbReference type="HOGENOM" id="CLU_012494_12_2_1"/>
<dbReference type="PANTHER" id="PTHR48081">
    <property type="entry name" value="AB HYDROLASE SUPERFAMILY PROTEIN C4A8.06C"/>
    <property type="match status" value="1"/>
</dbReference>
<evidence type="ECO:0000313" key="3">
    <source>
        <dbReference type="Ensembl" id="ENSOANP00000009714.3"/>
    </source>
</evidence>
<dbReference type="InterPro" id="IPR050300">
    <property type="entry name" value="GDXG_lipolytic_enzyme"/>
</dbReference>
<reference evidence="3" key="2">
    <citation type="submission" date="2025-08" db="UniProtKB">
        <authorList>
            <consortium name="Ensembl"/>
        </authorList>
    </citation>
    <scope>IDENTIFICATION</scope>
    <source>
        <strain evidence="3">Glennie</strain>
    </source>
</reference>